<dbReference type="PROSITE" id="PS00187">
    <property type="entry name" value="TPP_ENZYMES"/>
    <property type="match status" value="1"/>
</dbReference>
<dbReference type="PANTHER" id="PTHR18968:SF13">
    <property type="entry name" value="ACETOLACTATE SYNTHASE CATALYTIC SUBUNIT, MITOCHONDRIAL"/>
    <property type="match status" value="1"/>
</dbReference>
<keyword evidence="9" id="KW-1185">Reference proteome</keyword>
<name>A0ABU0IZ81_9HYPH</name>
<evidence type="ECO:0000256" key="2">
    <source>
        <dbReference type="ARBA" id="ARBA00007812"/>
    </source>
</evidence>
<dbReference type="Pfam" id="PF02775">
    <property type="entry name" value="TPP_enzyme_C"/>
    <property type="match status" value="1"/>
</dbReference>
<dbReference type="SUPFAM" id="SSF52467">
    <property type="entry name" value="DHS-like NAD/FAD-binding domain"/>
    <property type="match status" value="1"/>
</dbReference>
<keyword evidence="3 4" id="KW-0786">Thiamine pyrophosphate</keyword>
<dbReference type="NCBIfam" id="NF005712">
    <property type="entry name" value="PRK07524.1"/>
    <property type="match status" value="1"/>
</dbReference>
<dbReference type="PANTHER" id="PTHR18968">
    <property type="entry name" value="THIAMINE PYROPHOSPHATE ENZYMES"/>
    <property type="match status" value="1"/>
</dbReference>
<dbReference type="InterPro" id="IPR029035">
    <property type="entry name" value="DHS-like_NAD/FAD-binding_dom"/>
</dbReference>
<evidence type="ECO:0000256" key="3">
    <source>
        <dbReference type="ARBA" id="ARBA00023052"/>
    </source>
</evidence>
<dbReference type="EC" id="2.2.1.6" evidence="8"/>
<evidence type="ECO:0000259" key="7">
    <source>
        <dbReference type="Pfam" id="PF02776"/>
    </source>
</evidence>
<comment type="similarity">
    <text evidence="2 4">Belongs to the TPP enzyme family.</text>
</comment>
<accession>A0ABU0IZ81</accession>
<dbReference type="Gene3D" id="3.40.50.1220">
    <property type="entry name" value="TPP-binding domain"/>
    <property type="match status" value="1"/>
</dbReference>
<evidence type="ECO:0000313" key="8">
    <source>
        <dbReference type="EMBL" id="MDQ0467313.1"/>
    </source>
</evidence>
<dbReference type="Pfam" id="PF00205">
    <property type="entry name" value="TPP_enzyme_M"/>
    <property type="match status" value="1"/>
</dbReference>
<evidence type="ECO:0000313" key="9">
    <source>
        <dbReference type="Proteomes" id="UP001242480"/>
    </source>
</evidence>
<keyword evidence="8" id="KW-0808">Transferase</keyword>
<dbReference type="RefSeq" id="WP_307266751.1">
    <property type="nucleotide sequence ID" value="NZ_JAUSVX010000001.1"/>
</dbReference>
<dbReference type="InterPro" id="IPR045229">
    <property type="entry name" value="TPP_enz"/>
</dbReference>
<sequence length="532" mass="55049">MTDLPPLGSAIPALLAARGIDTVFGIPGVHTVELYRGLPGSGLRHVTPRHEQGAGFMADGFARATGRPAACFIVTGPGLLNIATAMGQAMADSVPMLVFATLNPRATLGRGEGRLHELRGQSAVGREVAVLALTVLTASQLVPALDEAFAVFASARPGPVLIELPIDLLSEPYALPSAAPASPARPGLPDPDAVAAAAARLNAARRPLVIVGGGAISGADAVRAMAERLGAPVLLTANAKGILPPGHPLLGGGCVLTPALHRLVGEADVVLALGTELGETDFWYEEGGLELQGDVIRVDIDPRQLARNARPALPVLADAGRFARALTPLLAPLASDGPARAQALRAALMDGADPRYTRHRPLLDALWRVLPEAIVAADSTSASYGGNFLAEPPAPRRWMSAATGFGTLGYALPAAIGAKAARPEAPVVCIIGDGGLQYTLPEFAAATESGLPVIVLLWNDRRYGEIENYMIRRQIAPLGVELHPTDFSLIARAFGCEHVAADSLAEVEAALRAAAVGPVSTVIEMDASRFAS</sequence>
<dbReference type="SUPFAM" id="SSF52518">
    <property type="entry name" value="Thiamin diphosphate-binding fold (THDP-binding)"/>
    <property type="match status" value="2"/>
</dbReference>
<gene>
    <name evidence="8" type="ORF">QO011_000308</name>
</gene>
<proteinExistence type="inferred from homology"/>
<feature type="domain" description="Thiamine pyrophosphate enzyme central" evidence="5">
    <location>
        <begin position="194"/>
        <end position="326"/>
    </location>
</feature>
<dbReference type="InterPro" id="IPR012000">
    <property type="entry name" value="Thiamin_PyroP_enz_cen_dom"/>
</dbReference>
<organism evidence="8 9">
    <name type="scientific">Labrys wisconsinensis</name>
    <dbReference type="NCBI Taxonomy" id="425677"/>
    <lineage>
        <taxon>Bacteria</taxon>
        <taxon>Pseudomonadati</taxon>
        <taxon>Pseudomonadota</taxon>
        <taxon>Alphaproteobacteria</taxon>
        <taxon>Hyphomicrobiales</taxon>
        <taxon>Xanthobacteraceae</taxon>
        <taxon>Labrys</taxon>
    </lineage>
</organism>
<evidence type="ECO:0000259" key="6">
    <source>
        <dbReference type="Pfam" id="PF02775"/>
    </source>
</evidence>
<dbReference type="CDD" id="cd07035">
    <property type="entry name" value="TPP_PYR_POX_like"/>
    <property type="match status" value="1"/>
</dbReference>
<dbReference type="InterPro" id="IPR000399">
    <property type="entry name" value="TPP-bd_CS"/>
</dbReference>
<dbReference type="GO" id="GO:0003984">
    <property type="term" value="F:acetolactate synthase activity"/>
    <property type="evidence" value="ECO:0007669"/>
    <property type="project" value="UniProtKB-EC"/>
</dbReference>
<dbReference type="InterPro" id="IPR012001">
    <property type="entry name" value="Thiamin_PyroP_enz_TPP-bd_dom"/>
</dbReference>
<comment type="cofactor">
    <cofactor evidence="1">
        <name>thiamine diphosphate</name>
        <dbReference type="ChEBI" id="CHEBI:58937"/>
    </cofactor>
</comment>
<dbReference type="Gene3D" id="3.40.50.970">
    <property type="match status" value="2"/>
</dbReference>
<dbReference type="InterPro" id="IPR011766">
    <property type="entry name" value="TPP_enzyme_TPP-bd"/>
</dbReference>
<dbReference type="Proteomes" id="UP001242480">
    <property type="component" value="Unassembled WGS sequence"/>
</dbReference>
<dbReference type="Pfam" id="PF02776">
    <property type="entry name" value="TPP_enzyme_N"/>
    <property type="match status" value="1"/>
</dbReference>
<reference evidence="8 9" key="1">
    <citation type="submission" date="2023-07" db="EMBL/GenBank/DDBJ databases">
        <title>Genomic Encyclopedia of Type Strains, Phase IV (KMG-IV): sequencing the most valuable type-strain genomes for metagenomic binning, comparative biology and taxonomic classification.</title>
        <authorList>
            <person name="Goeker M."/>
        </authorList>
    </citation>
    <scope>NUCLEOTIDE SEQUENCE [LARGE SCALE GENOMIC DNA]</scope>
    <source>
        <strain evidence="8 9">DSM 19619</strain>
    </source>
</reference>
<dbReference type="CDD" id="cd00568">
    <property type="entry name" value="TPP_enzymes"/>
    <property type="match status" value="1"/>
</dbReference>
<evidence type="ECO:0000259" key="5">
    <source>
        <dbReference type="Pfam" id="PF00205"/>
    </source>
</evidence>
<dbReference type="InterPro" id="IPR029061">
    <property type="entry name" value="THDP-binding"/>
</dbReference>
<comment type="caution">
    <text evidence="8">The sequence shown here is derived from an EMBL/GenBank/DDBJ whole genome shotgun (WGS) entry which is preliminary data.</text>
</comment>
<feature type="domain" description="Thiamine pyrophosphate enzyme N-terminal TPP-binding" evidence="7">
    <location>
        <begin position="8"/>
        <end position="112"/>
    </location>
</feature>
<feature type="domain" description="Thiamine pyrophosphate enzyme TPP-binding" evidence="6">
    <location>
        <begin position="393"/>
        <end position="524"/>
    </location>
</feature>
<protein>
    <submittedName>
        <fullName evidence="8">Acetolactate synthase-1/2/3 large subunit</fullName>
        <ecNumber evidence="8">2.2.1.6</ecNumber>
    </submittedName>
</protein>
<evidence type="ECO:0000256" key="4">
    <source>
        <dbReference type="RuleBase" id="RU362132"/>
    </source>
</evidence>
<dbReference type="EMBL" id="JAUSVX010000001">
    <property type="protein sequence ID" value="MDQ0467313.1"/>
    <property type="molecule type" value="Genomic_DNA"/>
</dbReference>
<evidence type="ECO:0000256" key="1">
    <source>
        <dbReference type="ARBA" id="ARBA00001964"/>
    </source>
</evidence>